<dbReference type="Pfam" id="PF02838">
    <property type="entry name" value="Glyco_hydro_20b"/>
    <property type="match status" value="1"/>
</dbReference>
<evidence type="ECO:0000313" key="10">
    <source>
        <dbReference type="Proteomes" id="UP001056756"/>
    </source>
</evidence>
<dbReference type="Proteomes" id="UP001056756">
    <property type="component" value="Chromosome"/>
</dbReference>
<dbReference type="SUPFAM" id="SSF55545">
    <property type="entry name" value="beta-N-acetylhexosaminidase-like domain"/>
    <property type="match status" value="1"/>
</dbReference>
<dbReference type="CDD" id="cd06565">
    <property type="entry name" value="GH20_GcnA-like"/>
    <property type="match status" value="1"/>
</dbReference>
<evidence type="ECO:0000259" key="8">
    <source>
        <dbReference type="Pfam" id="PF02838"/>
    </source>
</evidence>
<dbReference type="GO" id="GO:0005975">
    <property type="term" value="P:carbohydrate metabolic process"/>
    <property type="evidence" value="ECO:0007669"/>
    <property type="project" value="InterPro"/>
</dbReference>
<evidence type="ECO:0000256" key="3">
    <source>
        <dbReference type="ARBA" id="ARBA00012663"/>
    </source>
</evidence>
<dbReference type="InterPro" id="IPR015883">
    <property type="entry name" value="Glyco_hydro_20_cat"/>
</dbReference>
<evidence type="ECO:0000256" key="4">
    <source>
        <dbReference type="ARBA" id="ARBA00022801"/>
    </source>
</evidence>
<accession>A0A9J6ZFY7</accession>
<sequence length="644" mass="73136">MSQSINLYPLPRSFHLQEGSSVFSPNLKFRAGDEQAQWLAASANVEHRCQYAVNGHSTIENTSSAETMIEIIYLDSVHPQGYKLSWSSNGLTISASAEIGMHYALVTFEQLMKRQGLAWAHCCIEDEPDFPVRGVMLDIGRNKIPKMETIYSLIDRMSELKLNHLQLYMEGFCFEYEKYKDSFPDATPITATEYKQIDAYARSRYIDLVPNQNCLGHMANWLANPEFRELAEHPNGMPTPIGFTIPPTTLNPIDERSVQFAKSLFDELLPNFSSEYANINLDEPFGLGTGQSKPRADEVGIGRLYLEYAEKMSEIVRTHGKKTLMWGDIIFKHPELIPMLPKDVTVLDWNYESRVSFKEHCELLQASNIPYYVCPGTSAWSSITGRTNNMLQNIADAARNGKAYGANGLIVTDWGDNGHWQTMPFSYPGIAYAAGTSWQTDTNVDCVEQLENFLNEVIFQDGSGLIGNLLLELGQYYLLENSSLENRTYTNFLLTRGVTSHEKLEFESQLAMKIQQAFGSPGGPFQLDYQFDTMQVWLEQRKNQLSQLRLDTSDAPIVRDELENAIRLIEHGIGLHQLIHCIHLPDEQNETIQVAQLRSQLEIAMNEFKRLWLERNREGGLSESTKPFTNLLAQYDEKLKGLSE</sequence>
<dbReference type="InterPro" id="IPR015882">
    <property type="entry name" value="HEX_bac_N"/>
</dbReference>
<dbReference type="InterPro" id="IPR029018">
    <property type="entry name" value="Hex-like_dom2"/>
</dbReference>
<feature type="domain" description="Glycoside hydrolase family 20 catalytic" evidence="7">
    <location>
        <begin position="130"/>
        <end position="393"/>
    </location>
</feature>
<dbReference type="PRINTS" id="PR00738">
    <property type="entry name" value="GLHYDRLASE20"/>
</dbReference>
<gene>
    <name evidence="9" type="ORF">NAG76_02045</name>
</gene>
<dbReference type="Gene3D" id="3.20.20.80">
    <property type="entry name" value="Glycosidases"/>
    <property type="match status" value="1"/>
</dbReference>
<dbReference type="GO" id="GO:0016020">
    <property type="term" value="C:membrane"/>
    <property type="evidence" value="ECO:0007669"/>
    <property type="project" value="TreeGrafter"/>
</dbReference>
<keyword evidence="5" id="KW-0326">Glycosidase</keyword>
<dbReference type="SUPFAM" id="SSF51445">
    <property type="entry name" value="(Trans)glycosidases"/>
    <property type="match status" value="1"/>
</dbReference>
<evidence type="ECO:0000256" key="1">
    <source>
        <dbReference type="ARBA" id="ARBA00001231"/>
    </source>
</evidence>
<evidence type="ECO:0000256" key="6">
    <source>
        <dbReference type="PIRSR" id="PIRSR625705-1"/>
    </source>
</evidence>
<dbReference type="GO" id="GO:0004563">
    <property type="term" value="F:beta-N-acetylhexosaminidase activity"/>
    <property type="evidence" value="ECO:0007669"/>
    <property type="project" value="UniProtKB-EC"/>
</dbReference>
<dbReference type="InterPro" id="IPR025705">
    <property type="entry name" value="Beta_hexosaminidase_sua/sub"/>
</dbReference>
<keyword evidence="4" id="KW-0378">Hydrolase</keyword>
<dbReference type="PANTHER" id="PTHR22600">
    <property type="entry name" value="BETA-HEXOSAMINIDASE"/>
    <property type="match status" value="1"/>
</dbReference>
<feature type="active site" description="Proton donor" evidence="6">
    <location>
        <position position="283"/>
    </location>
</feature>
<evidence type="ECO:0000259" key="7">
    <source>
        <dbReference type="Pfam" id="PF00728"/>
    </source>
</evidence>
<reference evidence="9" key="1">
    <citation type="submission" date="2022-05" db="EMBL/GenBank/DDBJ databases">
        <title>Novel bacterial taxa in a minimal lignocellulolytic consortium and its capacity to transform plastics disclosed by genome-resolved metagenomics.</title>
        <authorList>
            <person name="Rodriguez C.A.D."/>
            <person name="Diaz-Garcia L."/>
            <person name="Herrera K."/>
            <person name="Tarazona N.A."/>
            <person name="Sproer C."/>
            <person name="Overmann J."/>
            <person name="Jimenez D.J."/>
        </authorList>
    </citation>
    <scope>NUCLEOTIDE SEQUENCE</scope>
    <source>
        <strain evidence="9">MAG5</strain>
    </source>
</reference>
<name>A0A9J6ZFY7_9BACL</name>
<evidence type="ECO:0000256" key="5">
    <source>
        <dbReference type="ARBA" id="ARBA00023295"/>
    </source>
</evidence>
<evidence type="ECO:0000313" key="9">
    <source>
        <dbReference type="EMBL" id="URN95062.1"/>
    </source>
</evidence>
<dbReference type="PANTHER" id="PTHR22600:SF57">
    <property type="entry name" value="BETA-N-ACETYLHEXOSAMINIDASE"/>
    <property type="match status" value="1"/>
</dbReference>
<dbReference type="Gene3D" id="3.30.379.10">
    <property type="entry name" value="Chitobiase/beta-hexosaminidase domain 2-like"/>
    <property type="match status" value="1"/>
</dbReference>
<proteinExistence type="inferred from homology"/>
<organism evidence="9 10">
    <name type="scientific">Candidatus Pristimantibacillus lignocellulolyticus</name>
    <dbReference type="NCBI Taxonomy" id="2994561"/>
    <lineage>
        <taxon>Bacteria</taxon>
        <taxon>Bacillati</taxon>
        <taxon>Bacillota</taxon>
        <taxon>Bacilli</taxon>
        <taxon>Bacillales</taxon>
        <taxon>Paenibacillaceae</taxon>
        <taxon>Candidatus Pristimantibacillus</taxon>
    </lineage>
</organism>
<dbReference type="EC" id="3.2.1.52" evidence="3"/>
<dbReference type="AlphaFoldDB" id="A0A9J6ZFY7"/>
<dbReference type="GO" id="GO:0030203">
    <property type="term" value="P:glycosaminoglycan metabolic process"/>
    <property type="evidence" value="ECO:0007669"/>
    <property type="project" value="TreeGrafter"/>
</dbReference>
<dbReference type="Pfam" id="PF00728">
    <property type="entry name" value="Glyco_hydro_20"/>
    <property type="match status" value="1"/>
</dbReference>
<comment type="catalytic activity">
    <reaction evidence="1">
        <text>Hydrolysis of terminal non-reducing N-acetyl-D-hexosamine residues in N-acetyl-beta-D-hexosaminides.</text>
        <dbReference type="EC" id="3.2.1.52"/>
    </reaction>
</comment>
<evidence type="ECO:0000256" key="2">
    <source>
        <dbReference type="ARBA" id="ARBA00006285"/>
    </source>
</evidence>
<feature type="domain" description="Beta-hexosaminidase bacterial type N-terminal" evidence="8">
    <location>
        <begin position="5"/>
        <end position="126"/>
    </location>
</feature>
<dbReference type="KEGG" id="plig:NAG76_02045"/>
<comment type="similarity">
    <text evidence="2">Belongs to the glycosyl hydrolase 20 family.</text>
</comment>
<protein>
    <recommendedName>
        <fullName evidence="3">beta-N-acetylhexosaminidase</fullName>
        <ecNumber evidence="3">3.2.1.52</ecNumber>
    </recommendedName>
</protein>
<dbReference type="EMBL" id="CP097899">
    <property type="protein sequence ID" value="URN95062.1"/>
    <property type="molecule type" value="Genomic_DNA"/>
</dbReference>
<dbReference type="InterPro" id="IPR017853">
    <property type="entry name" value="GH"/>
</dbReference>